<reference evidence="1 2" key="1">
    <citation type="submission" date="2016-11" db="EMBL/GenBank/DDBJ databases">
        <authorList>
            <person name="Jaros S."/>
            <person name="Januszkiewicz K."/>
            <person name="Wedrychowicz H."/>
        </authorList>
    </citation>
    <scope>NUCLEOTIDE SEQUENCE [LARGE SCALE GENOMIC DNA]</scope>
    <source>
        <strain evidence="1 2">DSM 27621</strain>
    </source>
</reference>
<dbReference type="AlphaFoldDB" id="A0A1M7GZA5"/>
<organism evidence="1 2">
    <name type="scientific">Chryseobacterium contaminans</name>
    <dbReference type="NCBI Taxonomy" id="1423959"/>
    <lineage>
        <taxon>Bacteria</taxon>
        <taxon>Pseudomonadati</taxon>
        <taxon>Bacteroidota</taxon>
        <taxon>Flavobacteriia</taxon>
        <taxon>Flavobacteriales</taxon>
        <taxon>Weeksellaceae</taxon>
        <taxon>Chryseobacterium group</taxon>
        <taxon>Chryseobacterium</taxon>
    </lineage>
</organism>
<dbReference type="Proteomes" id="UP000184069">
    <property type="component" value="Unassembled WGS sequence"/>
</dbReference>
<protein>
    <recommendedName>
        <fullName evidence="3">DUF4198 domain-containing protein</fullName>
    </recommendedName>
</protein>
<sequence length="260" mass="30706">MNAFPYICNIHIIQSKMYTKRTAFSLLLFFTVFFFPQLTKASAYWMEIHGSGKIKEQVKIQVCYGFIDELSERHRTTGPEFQRIKDFNFFLYTAKGEKVKIELQRKEDHWEGTFIPHQEGTYRILGMNDQQPVLVRSQNPQDNVRPIDFMCGAYQVGIPSNNNPPLPLMDIRLFEKNGIYTIFPYRNMKPAEKGTLLRIFNPENWEKNIPVNENNKAFFKPTMSGLYVIRQDWQDNTPGIFQGTPYAKIRYRNNYCLWIN</sequence>
<proteinExistence type="predicted"/>
<evidence type="ECO:0008006" key="3">
    <source>
        <dbReference type="Google" id="ProtNLM"/>
    </source>
</evidence>
<name>A0A1M7GZA5_9FLAO</name>
<dbReference type="EMBL" id="FRBM01000011">
    <property type="protein sequence ID" value="SHM21550.1"/>
    <property type="molecule type" value="Genomic_DNA"/>
</dbReference>
<gene>
    <name evidence="1" type="ORF">SAMN05444407_11118</name>
</gene>
<evidence type="ECO:0000313" key="2">
    <source>
        <dbReference type="Proteomes" id="UP000184069"/>
    </source>
</evidence>
<dbReference type="STRING" id="1423959.SAMN05444407_11118"/>
<accession>A0A1M7GZA5</accession>
<evidence type="ECO:0000313" key="1">
    <source>
        <dbReference type="EMBL" id="SHM21550.1"/>
    </source>
</evidence>